<proteinExistence type="predicted"/>
<dbReference type="InterPro" id="IPR004993">
    <property type="entry name" value="GH3"/>
</dbReference>
<accession>A0AAD1SKL4</accession>
<feature type="domain" description="GH3 C-terminal" evidence="3">
    <location>
        <begin position="506"/>
        <end position="613"/>
    </location>
</feature>
<dbReference type="Pfam" id="PF23571">
    <property type="entry name" value="GH3_M"/>
    <property type="match status" value="1"/>
</dbReference>
<dbReference type="PANTHER" id="PTHR31901">
    <property type="entry name" value="GH3 DOMAIN-CONTAINING PROTEIN"/>
    <property type="match status" value="1"/>
</dbReference>
<dbReference type="PANTHER" id="PTHR31901:SF9">
    <property type="entry name" value="GH3 DOMAIN-CONTAINING PROTEIN"/>
    <property type="match status" value="1"/>
</dbReference>
<keyword evidence="1" id="KW-1133">Transmembrane helix</keyword>
<dbReference type="GO" id="GO:0005737">
    <property type="term" value="C:cytoplasm"/>
    <property type="evidence" value="ECO:0007669"/>
    <property type="project" value="TreeGrafter"/>
</dbReference>
<evidence type="ECO:0008006" key="6">
    <source>
        <dbReference type="Google" id="ProtNLM"/>
    </source>
</evidence>
<evidence type="ECO:0000313" key="5">
    <source>
        <dbReference type="Proteomes" id="UP001295444"/>
    </source>
</evidence>
<dbReference type="Proteomes" id="UP001295444">
    <property type="component" value="Chromosome 06"/>
</dbReference>
<dbReference type="InterPro" id="IPR055377">
    <property type="entry name" value="GH3_M"/>
</dbReference>
<evidence type="ECO:0000256" key="1">
    <source>
        <dbReference type="SAM" id="Phobius"/>
    </source>
</evidence>
<feature type="domain" description="GH3 middle" evidence="2">
    <location>
        <begin position="408"/>
        <end position="480"/>
    </location>
</feature>
<dbReference type="Pfam" id="PF03321">
    <property type="entry name" value="GH3"/>
    <property type="match status" value="1"/>
</dbReference>
<evidence type="ECO:0000259" key="2">
    <source>
        <dbReference type="Pfam" id="PF23571"/>
    </source>
</evidence>
<name>A0AAD1SKL4_PELCU</name>
<dbReference type="InterPro" id="IPR055378">
    <property type="entry name" value="GH3_C"/>
</dbReference>
<sequence>MQLCCEVREGHQELAQGRVQFGMVTQAYEIKRGGFRMLILIISTLFLGSIGIIYLLVIWKGWTLEGWLSKFRRQRCLCALSKQKQRQILERDTKNAQGTQEMLLLEILQKLVDTERGKEYHFNEIKDVSSFKSVHPLTRYHHYKDYIDRMLQGEDNILLPSEPFTFVATAGTSGSCTVVPAKTSIINENFLQGTMVCLEVIQNIFPGALENVARFHFPANQNKFETLKNFSTWSYASSSLFLKDMCCTPTPLPSMTHHEVMYTQILFALKDPCVTVLEANFSWILREVFSFMESNWETMVTDIQRGYLNTDLKIPQEIRRHLEACLIQDSNRAADLKTQFENGFCGLAKRIWPKLQVVMAVGSGSSELDTQILKNTVCQGIPFYSPTYCSAEGLIGVNLWPENAASRYVLCPRSAFFEFIPLGICKAEQPDTVCLQDVQVGEAYELVMTNRAGLCRYRLGDVVRVADFHNQSPILEFLYRRSQTLSVRGECISEDEFYKTLLYTVKLWPGATLLNYCCLESGILGPFSGGSDMHYEVFVALKGVRDLSEEQRYKLDQALQDHFPIYKSFRFKGSIGPVRVHLVSYQSFFKLLVLAASLSGAPLDHIQPPRTLKYKNLAESMQKQVLS</sequence>
<organism evidence="4 5">
    <name type="scientific">Pelobates cultripes</name>
    <name type="common">Western spadefoot toad</name>
    <dbReference type="NCBI Taxonomy" id="61616"/>
    <lineage>
        <taxon>Eukaryota</taxon>
        <taxon>Metazoa</taxon>
        <taxon>Chordata</taxon>
        <taxon>Craniata</taxon>
        <taxon>Vertebrata</taxon>
        <taxon>Euteleostomi</taxon>
        <taxon>Amphibia</taxon>
        <taxon>Batrachia</taxon>
        <taxon>Anura</taxon>
        <taxon>Pelobatoidea</taxon>
        <taxon>Pelobatidae</taxon>
        <taxon>Pelobates</taxon>
    </lineage>
</organism>
<dbReference type="Pfam" id="PF23572">
    <property type="entry name" value="GH3_C"/>
    <property type="match status" value="1"/>
</dbReference>
<gene>
    <name evidence="4" type="ORF">PECUL_23A051330</name>
</gene>
<keyword evidence="1" id="KW-0472">Membrane</keyword>
<feature type="transmembrane region" description="Helical" evidence="1">
    <location>
        <begin position="38"/>
        <end position="62"/>
    </location>
</feature>
<evidence type="ECO:0000259" key="3">
    <source>
        <dbReference type="Pfam" id="PF23572"/>
    </source>
</evidence>
<evidence type="ECO:0000313" key="4">
    <source>
        <dbReference type="EMBL" id="CAH2302049.1"/>
    </source>
</evidence>
<dbReference type="GO" id="GO:0016881">
    <property type="term" value="F:acid-amino acid ligase activity"/>
    <property type="evidence" value="ECO:0007669"/>
    <property type="project" value="TreeGrafter"/>
</dbReference>
<dbReference type="AlphaFoldDB" id="A0AAD1SKL4"/>
<keyword evidence="1" id="KW-0812">Transmembrane</keyword>
<dbReference type="EMBL" id="OW240917">
    <property type="protein sequence ID" value="CAH2302049.1"/>
    <property type="molecule type" value="Genomic_DNA"/>
</dbReference>
<reference evidence="4" key="1">
    <citation type="submission" date="2022-03" db="EMBL/GenBank/DDBJ databases">
        <authorList>
            <person name="Alioto T."/>
            <person name="Alioto T."/>
            <person name="Gomez Garrido J."/>
        </authorList>
    </citation>
    <scope>NUCLEOTIDE SEQUENCE</scope>
</reference>
<keyword evidence="5" id="KW-1185">Reference proteome</keyword>
<protein>
    <recommendedName>
        <fullName evidence="6">GH3 domain-containing protein</fullName>
    </recommendedName>
</protein>